<evidence type="ECO:0000256" key="3">
    <source>
        <dbReference type="ARBA" id="ARBA00004589"/>
    </source>
</evidence>
<dbReference type="InterPro" id="IPR017168">
    <property type="entry name" value="CHR-like"/>
</dbReference>
<dbReference type="GO" id="GO:0008843">
    <property type="term" value="F:endochitinase activity"/>
    <property type="evidence" value="ECO:0007669"/>
    <property type="project" value="UniProtKB-EC"/>
</dbReference>
<dbReference type="Gene3D" id="2.60.120.200">
    <property type="match status" value="1"/>
</dbReference>
<dbReference type="InterPro" id="IPR050546">
    <property type="entry name" value="Glycosyl_Hydrlase_16"/>
</dbReference>
<dbReference type="Pfam" id="PF00722">
    <property type="entry name" value="Glyco_hydro_16"/>
    <property type="match status" value="1"/>
</dbReference>
<keyword evidence="20" id="KW-0812">Transmembrane</keyword>
<evidence type="ECO:0000256" key="15">
    <source>
        <dbReference type="ARBA" id="ARBA00038074"/>
    </source>
</evidence>
<dbReference type="EC" id="3.2.-.-" evidence="16"/>
<organism evidence="23">
    <name type="scientific">Cyberlindnera fabianii</name>
    <name type="common">Yeast</name>
    <name type="synonym">Hansenula fabianii</name>
    <dbReference type="NCBI Taxonomy" id="36022"/>
    <lineage>
        <taxon>Eukaryota</taxon>
        <taxon>Fungi</taxon>
        <taxon>Dikarya</taxon>
        <taxon>Ascomycota</taxon>
        <taxon>Saccharomycotina</taxon>
        <taxon>Saccharomycetes</taxon>
        <taxon>Phaffomycetales</taxon>
        <taxon>Phaffomycetaceae</taxon>
        <taxon>Cyberlindnera</taxon>
    </lineage>
</organism>
<dbReference type="CDD" id="cd02183">
    <property type="entry name" value="GH16_fungal_CRH1_transglycosylase"/>
    <property type="match status" value="1"/>
</dbReference>
<evidence type="ECO:0000259" key="22">
    <source>
        <dbReference type="PROSITE" id="PS51762"/>
    </source>
</evidence>
<dbReference type="PANTHER" id="PTHR10963:SF68">
    <property type="entry name" value="GLYCOSIDASE CRH1-RELATED"/>
    <property type="match status" value="1"/>
</dbReference>
<evidence type="ECO:0000256" key="7">
    <source>
        <dbReference type="ARBA" id="ARBA00022729"/>
    </source>
</evidence>
<keyword evidence="9 16" id="KW-0472">Membrane</keyword>
<evidence type="ECO:0000256" key="5">
    <source>
        <dbReference type="ARBA" id="ARBA00022676"/>
    </source>
</evidence>
<dbReference type="GO" id="GO:0031505">
    <property type="term" value="P:fungal-type cell wall organization"/>
    <property type="evidence" value="ECO:0007669"/>
    <property type="project" value="TreeGrafter"/>
</dbReference>
<evidence type="ECO:0000256" key="2">
    <source>
        <dbReference type="ARBA" id="ARBA00004196"/>
    </source>
</evidence>
<keyword evidence="7 21" id="KW-0732">Signal</keyword>
<dbReference type="GO" id="GO:0098552">
    <property type="term" value="C:side of membrane"/>
    <property type="evidence" value="ECO:0007669"/>
    <property type="project" value="UniProtKB-KW"/>
</dbReference>
<dbReference type="PIRSF" id="PIRSF037299">
    <property type="entry name" value="Glycosidase_CRH1_prd"/>
    <property type="match status" value="1"/>
</dbReference>
<dbReference type="GO" id="GO:0005975">
    <property type="term" value="P:carbohydrate metabolic process"/>
    <property type="evidence" value="ECO:0007669"/>
    <property type="project" value="InterPro"/>
</dbReference>
<protein>
    <recommendedName>
        <fullName evidence="16">Crh-like protein</fullName>
        <ecNumber evidence="16">3.2.-.-</ecNumber>
    </recommendedName>
</protein>
<comment type="subcellular location">
    <subcellularLocation>
        <location evidence="2">Cell envelope</location>
    </subcellularLocation>
    <subcellularLocation>
        <location evidence="3">Membrane</location>
        <topology evidence="3">Lipid-anchor</topology>
        <topology evidence="3">GPI-anchor</topology>
    </subcellularLocation>
</comment>
<keyword evidence="11" id="KW-0325">Glycoprotein</keyword>
<evidence type="ECO:0000256" key="8">
    <source>
        <dbReference type="ARBA" id="ARBA00022801"/>
    </source>
</evidence>
<dbReference type="InterPro" id="IPR000757">
    <property type="entry name" value="Beta-glucanase-like"/>
</dbReference>
<evidence type="ECO:0000256" key="10">
    <source>
        <dbReference type="ARBA" id="ARBA00023157"/>
    </source>
</evidence>
<evidence type="ECO:0000256" key="9">
    <source>
        <dbReference type="ARBA" id="ARBA00023136"/>
    </source>
</evidence>
<dbReference type="VEuPathDB" id="FungiDB:BON22_2133"/>
<evidence type="ECO:0000256" key="17">
    <source>
        <dbReference type="PIRSR" id="PIRSR037299-1"/>
    </source>
</evidence>
<sequence>MFPGAEAFLFAGLLLSGAHAQTSDCNPLKSSKCPSDPALGATFAEDFKTNSTHFTPYAHPERISYSDDGVEITLAQRYDNPSLKSNFYIMFGRLEVQLKAAPGRGVVSSFYLQSDDLDEIDLEWIGSDTTEVQSNYFSKGNTTTYTRGEFHGVDRPQEVFHNYTIDWTKDSLTFYLDGDILRTINSDDPQGYPQSPMFVVTGVWAGGDPDNAAGTIQWAGGETDYSAAPYSMYIKSMIASDYSTGSEYVYSDTSGDWSSITAVDGEINGRYDEGVEQFSMLSLGSEASSFQSSSSSYDALSSSYARHSTHISSSAISSSSLQARTTSSDSKSTLTLTKSSSASSSSFTSIVEDDPKNSTTSESEKSSTLDTGALDSSSSASALRTSKVMGLPAVGLNAIAVTLFLSFLGLIAL</sequence>
<keyword evidence="6" id="KW-0808">Transferase</keyword>
<dbReference type="AlphaFoldDB" id="A0A061ASS3"/>
<evidence type="ECO:0000256" key="16">
    <source>
        <dbReference type="PIRNR" id="PIRNR037299"/>
    </source>
</evidence>
<keyword evidence="14" id="KW-0961">Cell wall biogenesis/degradation</keyword>
<dbReference type="SUPFAM" id="SSF49899">
    <property type="entry name" value="Concanavalin A-like lectins/glucanases"/>
    <property type="match status" value="1"/>
</dbReference>
<feature type="signal peptide" evidence="21">
    <location>
        <begin position="1"/>
        <end position="20"/>
    </location>
</feature>
<feature type="region of interest" description="Disordered" evidence="19">
    <location>
        <begin position="346"/>
        <end position="376"/>
    </location>
</feature>
<dbReference type="InterPro" id="IPR013320">
    <property type="entry name" value="ConA-like_dom_sf"/>
</dbReference>
<proteinExistence type="inferred from homology"/>
<evidence type="ECO:0000256" key="14">
    <source>
        <dbReference type="ARBA" id="ARBA00023316"/>
    </source>
</evidence>
<evidence type="ECO:0000256" key="6">
    <source>
        <dbReference type="ARBA" id="ARBA00022679"/>
    </source>
</evidence>
<keyword evidence="20" id="KW-1133">Transmembrane helix</keyword>
<accession>A0A061ASS3</accession>
<dbReference type="PROSITE" id="PS51762">
    <property type="entry name" value="GH16_2"/>
    <property type="match status" value="1"/>
</dbReference>
<evidence type="ECO:0000256" key="1">
    <source>
        <dbReference type="ARBA" id="ARBA00000822"/>
    </source>
</evidence>
<evidence type="ECO:0000256" key="12">
    <source>
        <dbReference type="ARBA" id="ARBA00023288"/>
    </source>
</evidence>
<evidence type="ECO:0000256" key="18">
    <source>
        <dbReference type="PIRSR" id="PIRSR037299-2"/>
    </source>
</evidence>
<dbReference type="GO" id="GO:0016757">
    <property type="term" value="F:glycosyltransferase activity"/>
    <property type="evidence" value="ECO:0007669"/>
    <property type="project" value="UniProtKB-KW"/>
</dbReference>
<feature type="disulfide bond" evidence="18">
    <location>
        <begin position="25"/>
        <end position="33"/>
    </location>
</feature>
<evidence type="ECO:0000313" key="23">
    <source>
        <dbReference type="EMBL" id="CDR40683.1"/>
    </source>
</evidence>
<keyword evidence="5" id="KW-0328">Glycosyltransferase</keyword>
<evidence type="ECO:0000256" key="20">
    <source>
        <dbReference type="SAM" id="Phobius"/>
    </source>
</evidence>
<feature type="domain" description="GH16" evidence="22">
    <location>
        <begin position="19"/>
        <end position="227"/>
    </location>
</feature>
<reference evidence="23" key="1">
    <citation type="journal article" date="2014" name="Genome Announc.">
        <title>Genome sequence of the yeast Cyberlindnera fabianii (Hansenula fabianii).</title>
        <authorList>
            <person name="Freel K.C."/>
            <person name="Sarilar V."/>
            <person name="Neuveglise C."/>
            <person name="Devillers H."/>
            <person name="Friedrich A."/>
            <person name="Schacherer J."/>
        </authorList>
    </citation>
    <scope>NUCLEOTIDE SEQUENCE</scope>
    <source>
        <strain evidence="23">YJS4271</strain>
    </source>
</reference>
<name>A0A061ASS3_CYBFA</name>
<dbReference type="GO" id="GO:0009277">
    <property type="term" value="C:fungal-type cell wall"/>
    <property type="evidence" value="ECO:0007669"/>
    <property type="project" value="TreeGrafter"/>
</dbReference>
<keyword evidence="8 16" id="KW-0378">Hydrolase</keyword>
<feature type="transmembrane region" description="Helical" evidence="20">
    <location>
        <begin position="389"/>
        <end position="412"/>
    </location>
</feature>
<dbReference type="EMBL" id="LK052890">
    <property type="protein sequence ID" value="CDR40683.1"/>
    <property type="molecule type" value="Genomic_DNA"/>
</dbReference>
<comment type="similarity">
    <text evidence="15">Belongs to the glycosyl hydrolase 16 family. CRH1 subfamily.</text>
</comment>
<dbReference type="PhylomeDB" id="A0A061ASS3"/>
<evidence type="ECO:0000256" key="4">
    <source>
        <dbReference type="ARBA" id="ARBA00022622"/>
    </source>
</evidence>
<keyword evidence="4" id="KW-0336">GPI-anchor</keyword>
<evidence type="ECO:0000256" key="21">
    <source>
        <dbReference type="SAM" id="SignalP"/>
    </source>
</evidence>
<comment type="catalytic activity">
    <reaction evidence="1">
        <text>Random endo-hydrolysis of N-acetyl-beta-D-glucosaminide (1-&gt;4)-beta-linkages in chitin and chitodextrins.</text>
        <dbReference type="EC" id="3.2.1.14"/>
    </reaction>
</comment>
<dbReference type="PANTHER" id="PTHR10963">
    <property type="entry name" value="GLYCOSYL HYDROLASE-RELATED"/>
    <property type="match status" value="1"/>
</dbReference>
<keyword evidence="13" id="KW-0326">Glycosidase</keyword>
<keyword evidence="12" id="KW-0449">Lipoprotein</keyword>
<gene>
    <name evidence="23" type="ORF">CYFA0S_05e03224g</name>
</gene>
<feature type="chain" id="PRO_5001598279" description="Crh-like protein" evidence="21">
    <location>
        <begin position="21"/>
        <end position="413"/>
    </location>
</feature>
<keyword evidence="10 18" id="KW-1015">Disulfide bond</keyword>
<evidence type="ECO:0000256" key="13">
    <source>
        <dbReference type="ARBA" id="ARBA00023295"/>
    </source>
</evidence>
<evidence type="ECO:0000256" key="19">
    <source>
        <dbReference type="SAM" id="MobiDB-lite"/>
    </source>
</evidence>
<evidence type="ECO:0000256" key="11">
    <source>
        <dbReference type="ARBA" id="ARBA00023180"/>
    </source>
</evidence>
<feature type="active site" description="Proton donor" evidence="17">
    <location>
        <position position="123"/>
    </location>
</feature>
<dbReference type="OrthoDB" id="4781at2759"/>
<feature type="active site" description="Nucleophile" evidence="17">
    <location>
        <position position="119"/>
    </location>
</feature>